<dbReference type="EMBL" id="JAVDQF010000001">
    <property type="protein sequence ID" value="MDR6269480.1"/>
    <property type="molecule type" value="Genomic_DNA"/>
</dbReference>
<dbReference type="InterPro" id="IPR028082">
    <property type="entry name" value="Peripla_BP_I"/>
</dbReference>
<dbReference type="SMART" id="SM00354">
    <property type="entry name" value="HTH_LACI"/>
    <property type="match status" value="1"/>
</dbReference>
<dbReference type="Proteomes" id="UP001185069">
    <property type="component" value="Unassembled WGS sequence"/>
</dbReference>
<comment type="caution">
    <text evidence="5">The sequence shown here is derived from an EMBL/GenBank/DDBJ whole genome shotgun (WGS) entry which is preliminary data.</text>
</comment>
<dbReference type="PROSITE" id="PS50932">
    <property type="entry name" value="HTH_LACI_2"/>
    <property type="match status" value="1"/>
</dbReference>
<keyword evidence="3" id="KW-0804">Transcription</keyword>
<evidence type="ECO:0000259" key="4">
    <source>
        <dbReference type="PROSITE" id="PS50932"/>
    </source>
</evidence>
<evidence type="ECO:0000313" key="5">
    <source>
        <dbReference type="EMBL" id="MDR6269480.1"/>
    </source>
</evidence>
<dbReference type="PANTHER" id="PTHR30146">
    <property type="entry name" value="LACI-RELATED TRANSCRIPTIONAL REPRESSOR"/>
    <property type="match status" value="1"/>
</dbReference>
<protein>
    <submittedName>
        <fullName evidence="5">DNA-binding LacI/PurR family transcriptional regulator</fullName>
    </submittedName>
</protein>
<dbReference type="CDD" id="cd06267">
    <property type="entry name" value="PBP1_LacI_sugar_binding-like"/>
    <property type="match status" value="1"/>
</dbReference>
<sequence>MAQQEKPAPDPVTIRDIAAVAGVAVSTVSRALSRPERVSPATREKIARIAAELKYVPSAQARALSSGRTGAVALLVPDVTNPFYFDIIRGTQHQLKAAGYTQLLVDTEESAEVEAEALGALRRTCDGVVLAASRLSDPAIVEAASQLPVVTINRGIHGVPTVIIDTPDSMGQALEHLASLGHRQVAYAAGPVGSWSNARRLRAIEDHAERLGLRISRLGPFAPKTTSGAAAADAALHSGASAGIAFNDLIGIGMLQRFAARGVRVPEDFSLVGCDDIFGADFCNPPLTTMTAPVEQAGRVAITMLLSRIAQGPGGAGRELAVLPTHLTVRQSTGQAPA</sequence>
<dbReference type="PANTHER" id="PTHR30146:SF138">
    <property type="entry name" value="TRANSCRIPTIONAL REGULATORY PROTEIN"/>
    <property type="match status" value="1"/>
</dbReference>
<evidence type="ECO:0000256" key="1">
    <source>
        <dbReference type="ARBA" id="ARBA00023015"/>
    </source>
</evidence>
<proteinExistence type="predicted"/>
<dbReference type="Gene3D" id="1.10.260.40">
    <property type="entry name" value="lambda repressor-like DNA-binding domains"/>
    <property type="match status" value="1"/>
</dbReference>
<dbReference type="SUPFAM" id="SSF53822">
    <property type="entry name" value="Periplasmic binding protein-like I"/>
    <property type="match status" value="1"/>
</dbReference>
<dbReference type="Pfam" id="PF13377">
    <property type="entry name" value="Peripla_BP_3"/>
    <property type="match status" value="1"/>
</dbReference>
<dbReference type="GO" id="GO:0003677">
    <property type="term" value="F:DNA binding"/>
    <property type="evidence" value="ECO:0007669"/>
    <property type="project" value="UniProtKB-KW"/>
</dbReference>
<dbReference type="Gene3D" id="3.40.50.2300">
    <property type="match status" value="2"/>
</dbReference>
<evidence type="ECO:0000256" key="3">
    <source>
        <dbReference type="ARBA" id="ARBA00023163"/>
    </source>
</evidence>
<name>A0ABU1JAM6_9MICC</name>
<evidence type="ECO:0000256" key="2">
    <source>
        <dbReference type="ARBA" id="ARBA00023125"/>
    </source>
</evidence>
<evidence type="ECO:0000313" key="6">
    <source>
        <dbReference type="Proteomes" id="UP001185069"/>
    </source>
</evidence>
<reference evidence="5 6" key="1">
    <citation type="submission" date="2023-07" db="EMBL/GenBank/DDBJ databases">
        <title>Sequencing the genomes of 1000 actinobacteria strains.</title>
        <authorList>
            <person name="Klenk H.-P."/>
        </authorList>
    </citation>
    <scope>NUCLEOTIDE SEQUENCE [LARGE SCALE GENOMIC DNA]</scope>
    <source>
        <strain evidence="5 6">DSM 14555</strain>
    </source>
</reference>
<organism evidence="5 6">
    <name type="scientific">Arthrobacter russicus</name>
    <dbReference type="NCBI Taxonomy" id="172040"/>
    <lineage>
        <taxon>Bacteria</taxon>
        <taxon>Bacillati</taxon>
        <taxon>Actinomycetota</taxon>
        <taxon>Actinomycetes</taxon>
        <taxon>Micrococcales</taxon>
        <taxon>Micrococcaceae</taxon>
        <taxon>Arthrobacter</taxon>
    </lineage>
</organism>
<dbReference type="Pfam" id="PF00356">
    <property type="entry name" value="LacI"/>
    <property type="match status" value="1"/>
</dbReference>
<keyword evidence="1" id="KW-0805">Transcription regulation</keyword>
<gene>
    <name evidence="5" type="ORF">JOE69_001718</name>
</gene>
<dbReference type="SUPFAM" id="SSF47413">
    <property type="entry name" value="lambda repressor-like DNA-binding domains"/>
    <property type="match status" value="1"/>
</dbReference>
<dbReference type="InterPro" id="IPR010982">
    <property type="entry name" value="Lambda_DNA-bd_dom_sf"/>
</dbReference>
<feature type="domain" description="HTH lacI-type" evidence="4">
    <location>
        <begin position="12"/>
        <end position="66"/>
    </location>
</feature>
<dbReference type="RefSeq" id="WP_309797836.1">
    <property type="nucleotide sequence ID" value="NZ_BAAAHY010000005.1"/>
</dbReference>
<dbReference type="InterPro" id="IPR046335">
    <property type="entry name" value="LacI/GalR-like_sensor"/>
</dbReference>
<accession>A0ABU1JAM6</accession>
<dbReference type="CDD" id="cd01392">
    <property type="entry name" value="HTH_LacI"/>
    <property type="match status" value="1"/>
</dbReference>
<keyword evidence="2 5" id="KW-0238">DNA-binding</keyword>
<keyword evidence="6" id="KW-1185">Reference proteome</keyword>
<dbReference type="InterPro" id="IPR000843">
    <property type="entry name" value="HTH_LacI"/>
</dbReference>